<dbReference type="KEGG" id="cbac:JI75_04735"/>
<evidence type="ECO:0000313" key="1">
    <source>
        <dbReference type="EMBL" id="AJC12078.1"/>
    </source>
</evidence>
<evidence type="ECO:0000313" key="2">
    <source>
        <dbReference type="Proteomes" id="UP000031121"/>
    </source>
</evidence>
<reference evidence="2" key="1">
    <citation type="submission" date="2014-08" db="EMBL/GenBank/DDBJ databases">
        <title>Coriobacteriaceae sp. complete genome.</title>
        <authorList>
            <person name="Looft T."/>
            <person name="Bayles D.O."/>
            <person name="Stanton T.B."/>
        </authorList>
    </citation>
    <scope>NUCLEOTIDE SEQUENCE [LARGE SCALE GENOMIC DNA]</scope>
    <source>
        <strain evidence="2">68-1-3</strain>
    </source>
</reference>
<organism evidence="1 2">
    <name type="scientific">Berryella intestinalis</name>
    <dbReference type="NCBI Taxonomy" id="1531429"/>
    <lineage>
        <taxon>Bacteria</taxon>
        <taxon>Bacillati</taxon>
        <taxon>Actinomycetota</taxon>
        <taxon>Coriobacteriia</taxon>
        <taxon>Eggerthellales</taxon>
        <taxon>Eggerthellaceae</taxon>
        <taxon>Berryella</taxon>
    </lineage>
</organism>
<reference evidence="1 2" key="2">
    <citation type="journal article" date="2015" name="Genome Announc.">
        <title>Complete Genome Sequence of Coriobacteriaceae Strain 68-1-3, a Novel Mucus-Degrading Isolate from the Swine Intestinal Tract.</title>
        <authorList>
            <person name="Looft T."/>
            <person name="Bayles D.O."/>
            <person name="Alt D.P."/>
            <person name="Stanton T.B."/>
        </authorList>
    </citation>
    <scope>NUCLEOTIDE SEQUENCE [LARGE SCALE GENOMIC DNA]</scope>
    <source>
        <strain evidence="1 2">68-1-3</strain>
    </source>
</reference>
<dbReference type="OrthoDB" id="3177929at2"/>
<dbReference type="Proteomes" id="UP000031121">
    <property type="component" value="Chromosome"/>
</dbReference>
<dbReference type="HOGENOM" id="CLU_603947_0_0_11"/>
<dbReference type="EMBL" id="CP009302">
    <property type="protein sequence ID" value="AJC12078.1"/>
    <property type="molecule type" value="Genomic_DNA"/>
</dbReference>
<accession>A0A0A8B5M5</accession>
<protein>
    <recommendedName>
        <fullName evidence="3">Fido domain-containing protein</fullName>
    </recommendedName>
</protein>
<dbReference type="AlphaFoldDB" id="A0A0A8B5M5"/>
<proteinExistence type="predicted"/>
<evidence type="ECO:0008006" key="3">
    <source>
        <dbReference type="Google" id="ProtNLM"/>
    </source>
</evidence>
<name>A0A0A8B5M5_9ACTN</name>
<gene>
    <name evidence="1" type="ORF">JI75_04735</name>
</gene>
<keyword evidence="2" id="KW-1185">Reference proteome</keyword>
<sequence length="435" mass="49666">MGNDLGILRAPEFLALLRRAWAEPVRKSDVTPDFVPNGYSPDEVWAALTEVRYAQSYRSPKSLDTVKGASRNWHNVTERQYRTLRELERLTCTGSELDDLISAWADGSFITQPYVEEIATNLAYDGYEASYEDVRAVLMSERDAATDAEDIALNFHRIMGDLPRISKGAAFDEPTLRAMYGYLVQDSHGGPSAADAPRIPRSPLERHYVHDADEFGCDQPSLADVVELTRTPRCEPRRHPIMLSMLVNCQFWRTSVLPRCNNLMGCIASRFFLVLEGYPVFRYVPKINILDKWRYGLYGDEACGFEEAIACIDGMMDWTLYYDAFMTLMLKEIRLMRESLAKRAASDRKAIEGIRFVPHLSYRQREVLRQAVLAPERRFFIAQQQKRYQVAYSTARKDLECLADAGYLTRIVEGQAYSYRAARGLVVALSRLPSQ</sequence>
<dbReference type="RefSeq" id="WP_039689127.1">
    <property type="nucleotide sequence ID" value="NZ_CP009302.1"/>
</dbReference>